<dbReference type="GO" id="GO:0005634">
    <property type="term" value="C:nucleus"/>
    <property type="evidence" value="ECO:0007669"/>
    <property type="project" value="TreeGrafter"/>
</dbReference>
<protein>
    <submittedName>
        <fullName evidence="1">Mitotic checkpoint serine/threonine-protein kinase BUB1</fullName>
    </submittedName>
</protein>
<organism evidence="1 2">
    <name type="scientific">Portunus trituberculatus</name>
    <name type="common">Swimming crab</name>
    <name type="synonym">Neptunus trituberculatus</name>
    <dbReference type="NCBI Taxonomy" id="210409"/>
    <lineage>
        <taxon>Eukaryota</taxon>
        <taxon>Metazoa</taxon>
        <taxon>Ecdysozoa</taxon>
        <taxon>Arthropoda</taxon>
        <taxon>Crustacea</taxon>
        <taxon>Multicrustacea</taxon>
        <taxon>Malacostraca</taxon>
        <taxon>Eumalacostraca</taxon>
        <taxon>Eucarida</taxon>
        <taxon>Decapoda</taxon>
        <taxon>Pleocyemata</taxon>
        <taxon>Brachyura</taxon>
        <taxon>Eubrachyura</taxon>
        <taxon>Portunoidea</taxon>
        <taxon>Portunidae</taxon>
        <taxon>Portuninae</taxon>
        <taxon>Portunus</taxon>
    </lineage>
</organism>
<dbReference type="GO" id="GO:0032991">
    <property type="term" value="C:protein-containing complex"/>
    <property type="evidence" value="ECO:0007669"/>
    <property type="project" value="UniProtKB-ARBA"/>
</dbReference>
<name>A0A5B7DAV6_PORTR</name>
<proteinExistence type="predicted"/>
<keyword evidence="1" id="KW-0808">Transferase</keyword>
<reference evidence="1 2" key="1">
    <citation type="submission" date="2019-05" db="EMBL/GenBank/DDBJ databases">
        <title>Another draft genome of Portunus trituberculatus and its Hox gene families provides insights of decapod evolution.</title>
        <authorList>
            <person name="Jeong J.-H."/>
            <person name="Song I."/>
            <person name="Kim S."/>
            <person name="Choi T."/>
            <person name="Kim D."/>
            <person name="Ryu S."/>
            <person name="Kim W."/>
        </authorList>
    </citation>
    <scope>NUCLEOTIDE SEQUENCE [LARGE SCALE GENOMIC DNA]</scope>
    <source>
        <tissue evidence="1">Muscle</tissue>
    </source>
</reference>
<sequence>MPDTMLRTLCFEGLSLQQHPPNVTTEKFTCCEMKDGQPWTYQTDYYGAAAIAHLFLFGTYMDLKKTASGKWSITGVFKRQVKSFVYDMMSLIVRERLKRCFFTTTEARIVEAVEGV</sequence>
<gene>
    <name evidence="1" type="primary">BUB1_1</name>
    <name evidence="1" type="ORF">E2C01_011356</name>
</gene>
<dbReference type="OrthoDB" id="248495at2759"/>
<dbReference type="PANTHER" id="PTHR14030:SF4">
    <property type="entry name" value="BUB1 KINASE, ISOFORM A-RELATED"/>
    <property type="match status" value="1"/>
</dbReference>
<dbReference type="GO" id="GO:0004672">
    <property type="term" value="F:protein kinase activity"/>
    <property type="evidence" value="ECO:0007669"/>
    <property type="project" value="TreeGrafter"/>
</dbReference>
<keyword evidence="1" id="KW-0418">Kinase</keyword>
<comment type="caution">
    <text evidence="1">The sequence shown here is derived from an EMBL/GenBank/DDBJ whole genome shotgun (WGS) entry which is preliminary data.</text>
</comment>
<dbReference type="GO" id="GO:0051754">
    <property type="term" value="P:meiotic sister chromatid cohesion, centromeric"/>
    <property type="evidence" value="ECO:0007669"/>
    <property type="project" value="TreeGrafter"/>
</dbReference>
<dbReference type="AlphaFoldDB" id="A0A5B7DAV6"/>
<dbReference type="GO" id="GO:0007094">
    <property type="term" value="P:mitotic spindle assembly checkpoint signaling"/>
    <property type="evidence" value="ECO:0007669"/>
    <property type="project" value="InterPro"/>
</dbReference>
<evidence type="ECO:0000313" key="1">
    <source>
        <dbReference type="EMBL" id="MPC18470.1"/>
    </source>
</evidence>
<dbReference type="Gene3D" id="1.10.510.10">
    <property type="entry name" value="Transferase(Phosphotransferase) domain 1"/>
    <property type="match status" value="1"/>
</dbReference>
<dbReference type="PANTHER" id="PTHR14030">
    <property type="entry name" value="MITOTIC CHECKPOINT SERINE/THREONINE-PROTEIN KINASE BUB1"/>
    <property type="match status" value="1"/>
</dbReference>
<keyword evidence="2" id="KW-1185">Reference proteome</keyword>
<dbReference type="EMBL" id="VSRR010000683">
    <property type="protein sequence ID" value="MPC18470.1"/>
    <property type="molecule type" value="Genomic_DNA"/>
</dbReference>
<accession>A0A5B7DAV6</accession>
<dbReference type="Proteomes" id="UP000324222">
    <property type="component" value="Unassembled WGS sequence"/>
</dbReference>
<dbReference type="InterPro" id="IPR015661">
    <property type="entry name" value="Bub1/Mad3"/>
</dbReference>
<evidence type="ECO:0000313" key="2">
    <source>
        <dbReference type="Proteomes" id="UP000324222"/>
    </source>
</evidence>